<sequence>MSDRPAFDAGQTGRASSAPAFARSGQQVNQRDGVIATPTAARASVPSVVTEISAAASAAAASIEQVAGPADESAVASSAQEQNPLRSAVTRLNDYVQSVQRDLEFSFDEESGHSVITVIDRNTKEVVRQLPDDLALELARNLQNNESMRLLDARI</sequence>
<dbReference type="PANTHER" id="PTHR37166">
    <property type="entry name" value="PROTEIN FLAG"/>
    <property type="match status" value="1"/>
</dbReference>
<dbReference type="RefSeq" id="WP_344804142.1">
    <property type="nucleotide sequence ID" value="NZ_BAABBO010000005.1"/>
</dbReference>
<evidence type="ECO:0000256" key="1">
    <source>
        <dbReference type="SAM" id="MobiDB-lite"/>
    </source>
</evidence>
<proteinExistence type="predicted"/>
<organism evidence="2 3">
    <name type="scientific">Allohahella marinimesophila</name>
    <dbReference type="NCBI Taxonomy" id="1054972"/>
    <lineage>
        <taxon>Bacteria</taxon>
        <taxon>Pseudomonadati</taxon>
        <taxon>Pseudomonadota</taxon>
        <taxon>Gammaproteobacteria</taxon>
        <taxon>Oceanospirillales</taxon>
        <taxon>Hahellaceae</taxon>
        <taxon>Allohahella</taxon>
    </lineage>
</organism>
<dbReference type="Gene3D" id="3.30.160.170">
    <property type="entry name" value="FlaG-like"/>
    <property type="match status" value="1"/>
</dbReference>
<dbReference type="InterPro" id="IPR005186">
    <property type="entry name" value="FlaG"/>
</dbReference>
<gene>
    <name evidence="2" type="ORF">GCM10022278_11070</name>
</gene>
<dbReference type="Proteomes" id="UP001501337">
    <property type="component" value="Unassembled WGS sequence"/>
</dbReference>
<reference evidence="3" key="1">
    <citation type="journal article" date="2019" name="Int. J. Syst. Evol. Microbiol.">
        <title>The Global Catalogue of Microorganisms (GCM) 10K type strain sequencing project: providing services to taxonomists for standard genome sequencing and annotation.</title>
        <authorList>
            <consortium name="The Broad Institute Genomics Platform"/>
            <consortium name="The Broad Institute Genome Sequencing Center for Infectious Disease"/>
            <person name="Wu L."/>
            <person name="Ma J."/>
        </authorList>
    </citation>
    <scope>NUCLEOTIDE SEQUENCE [LARGE SCALE GENOMIC DNA]</scope>
    <source>
        <strain evidence="3">JCM 17555</strain>
    </source>
</reference>
<evidence type="ECO:0008006" key="4">
    <source>
        <dbReference type="Google" id="ProtNLM"/>
    </source>
</evidence>
<dbReference type="EMBL" id="BAABBO010000005">
    <property type="protein sequence ID" value="GAA3954097.1"/>
    <property type="molecule type" value="Genomic_DNA"/>
</dbReference>
<dbReference type="SUPFAM" id="SSF160214">
    <property type="entry name" value="FlaG-like"/>
    <property type="match status" value="1"/>
</dbReference>
<dbReference type="PANTHER" id="PTHR37166:SF1">
    <property type="entry name" value="PROTEIN FLAG"/>
    <property type="match status" value="1"/>
</dbReference>
<name>A0ABP7NUH0_9GAMM</name>
<dbReference type="InterPro" id="IPR035924">
    <property type="entry name" value="FlaG-like_sf"/>
</dbReference>
<protein>
    <recommendedName>
        <fullName evidence="4">Flagellar protein FlaG</fullName>
    </recommendedName>
</protein>
<evidence type="ECO:0000313" key="2">
    <source>
        <dbReference type="EMBL" id="GAA3954097.1"/>
    </source>
</evidence>
<comment type="caution">
    <text evidence="2">The sequence shown here is derived from an EMBL/GenBank/DDBJ whole genome shotgun (WGS) entry which is preliminary data.</text>
</comment>
<dbReference type="Pfam" id="PF03646">
    <property type="entry name" value="FlaG"/>
    <property type="match status" value="1"/>
</dbReference>
<evidence type="ECO:0000313" key="3">
    <source>
        <dbReference type="Proteomes" id="UP001501337"/>
    </source>
</evidence>
<keyword evidence="3" id="KW-1185">Reference proteome</keyword>
<feature type="region of interest" description="Disordered" evidence="1">
    <location>
        <begin position="1"/>
        <end position="44"/>
    </location>
</feature>
<accession>A0ABP7NUH0</accession>